<dbReference type="Pfam" id="PF06784">
    <property type="entry name" value="UPF0240"/>
    <property type="match status" value="1"/>
</dbReference>
<dbReference type="FunCoup" id="A0A6P7X7F1">
    <property type="interactions" value="1082"/>
</dbReference>
<dbReference type="InParanoid" id="A0A6P7X7F1"/>
<dbReference type="KEGG" id="muo:115465234"/>
<dbReference type="GO" id="GO:0032981">
    <property type="term" value="P:mitochondrial respiratory chain complex I assembly"/>
    <property type="evidence" value="ECO:0007669"/>
    <property type="project" value="InterPro"/>
</dbReference>
<dbReference type="PANTHER" id="PTHR13338:SF4">
    <property type="entry name" value="NADH DEHYDROGENASE [UBIQUINONE] 1 ALPHA SUBCOMPLEX ASSEMBLY FACTOR 4"/>
    <property type="match status" value="1"/>
</dbReference>
<comment type="subunit">
    <text evidence="2">Binds calmodulin. Interacts with NDUFAF3.</text>
</comment>
<dbReference type="AlphaFoldDB" id="A0A6P7X7F1"/>
<dbReference type="Proteomes" id="UP000515156">
    <property type="component" value="Chromosome 3"/>
</dbReference>
<evidence type="ECO:0000313" key="4">
    <source>
        <dbReference type="Proteomes" id="UP000515156"/>
    </source>
</evidence>
<protein>
    <recommendedName>
        <fullName evidence="3">NADH dehydrogenase [ubiquinone] 1 alpha subcomplex assembly factor 4</fullName>
    </recommendedName>
</protein>
<dbReference type="GO" id="GO:0005739">
    <property type="term" value="C:mitochondrion"/>
    <property type="evidence" value="ECO:0007669"/>
    <property type="project" value="TreeGrafter"/>
</dbReference>
<evidence type="ECO:0000256" key="1">
    <source>
        <dbReference type="ARBA" id="ARBA00010698"/>
    </source>
</evidence>
<comment type="similarity">
    <text evidence="1">Belongs to the NDUFAF4 family.</text>
</comment>
<dbReference type="GeneID" id="115465234"/>
<dbReference type="OrthoDB" id="2434756at2759"/>
<evidence type="ECO:0000256" key="3">
    <source>
        <dbReference type="ARBA" id="ARBA00021777"/>
    </source>
</evidence>
<sequence length="181" mass="20684">MCLRWVGVRAMGPRVSRALRNFNLETRAHQEIGREKPELAPRHTIRVPQKHPEVREEISKKNDHLLSLLKDVYVDSADPPVEVKNQSNSDEQMENRVPKVTVKHDAWGILDPPSIPKGKLSVVEALSLLSNHKNSPTTWTAEKIAEEYILELKDTKALLEFFIPFDLKLIPPKDTKQIKST</sequence>
<dbReference type="RefSeq" id="XP_030051497.1">
    <property type="nucleotide sequence ID" value="XM_030195637.1"/>
</dbReference>
<dbReference type="CTD" id="29078"/>
<reference evidence="5" key="1">
    <citation type="submission" date="2025-08" db="UniProtKB">
        <authorList>
            <consortium name="RefSeq"/>
        </authorList>
    </citation>
    <scope>IDENTIFICATION</scope>
</reference>
<gene>
    <name evidence="5" type="primary">NDUFAF4</name>
</gene>
<name>A0A6P7X7F1_9AMPH</name>
<evidence type="ECO:0000313" key="5">
    <source>
        <dbReference type="RefSeq" id="XP_030051497.1"/>
    </source>
</evidence>
<organism evidence="4 5">
    <name type="scientific">Microcaecilia unicolor</name>
    <dbReference type="NCBI Taxonomy" id="1415580"/>
    <lineage>
        <taxon>Eukaryota</taxon>
        <taxon>Metazoa</taxon>
        <taxon>Chordata</taxon>
        <taxon>Craniata</taxon>
        <taxon>Vertebrata</taxon>
        <taxon>Euteleostomi</taxon>
        <taxon>Amphibia</taxon>
        <taxon>Gymnophiona</taxon>
        <taxon>Siphonopidae</taxon>
        <taxon>Microcaecilia</taxon>
    </lineage>
</organism>
<proteinExistence type="inferred from homology"/>
<dbReference type="InterPro" id="IPR009622">
    <property type="entry name" value="NDUFAF4"/>
</dbReference>
<accession>A0A6P7X7F1</accession>
<evidence type="ECO:0000256" key="2">
    <source>
        <dbReference type="ARBA" id="ARBA00011265"/>
    </source>
</evidence>
<dbReference type="PANTHER" id="PTHR13338">
    <property type="entry name" value="UPF0240 PROTEIN"/>
    <property type="match status" value="1"/>
</dbReference>
<keyword evidence="4" id="KW-1185">Reference proteome</keyword>